<proteinExistence type="predicted"/>
<dbReference type="RefSeq" id="WP_055196113.1">
    <property type="nucleotide sequence ID" value="NZ_CABIYH010000054.1"/>
</dbReference>
<feature type="transmembrane region" description="Helical" evidence="1">
    <location>
        <begin position="31"/>
        <end position="53"/>
    </location>
</feature>
<reference evidence="2 3" key="1">
    <citation type="submission" date="2015-09" db="EMBL/GenBank/DDBJ databases">
        <authorList>
            <consortium name="Pathogen Informatics"/>
        </authorList>
    </citation>
    <scope>NUCLEOTIDE SEQUENCE [LARGE SCALE GENOMIC DNA]</scope>
    <source>
        <strain evidence="2 3">2789STDY5834960</strain>
    </source>
</reference>
<dbReference type="Pfam" id="PF18975">
    <property type="entry name" value="DUF5711"/>
    <property type="match status" value="1"/>
</dbReference>
<evidence type="ECO:0000313" key="3">
    <source>
        <dbReference type="Proteomes" id="UP000095350"/>
    </source>
</evidence>
<dbReference type="InterPro" id="IPR011047">
    <property type="entry name" value="Quinoprotein_ADH-like_sf"/>
</dbReference>
<dbReference type="AlphaFoldDB" id="A0A173VZZ5"/>
<dbReference type="Proteomes" id="UP000095350">
    <property type="component" value="Unassembled WGS sequence"/>
</dbReference>
<dbReference type="EMBL" id="CYXZ01000054">
    <property type="protein sequence ID" value="CUN32166.1"/>
    <property type="molecule type" value="Genomic_DNA"/>
</dbReference>
<accession>A0A173VZZ5</accession>
<keyword evidence="1" id="KW-1133">Transmembrane helix</keyword>
<keyword evidence="1" id="KW-0472">Membrane</keyword>
<protein>
    <recommendedName>
        <fullName evidence="4">WD40 repeat domain-containing protein</fullName>
    </recommendedName>
</protein>
<dbReference type="SUPFAM" id="SSF50998">
    <property type="entry name" value="Quinoprotein alcohol dehydrogenase-like"/>
    <property type="match status" value="1"/>
</dbReference>
<dbReference type="PaxDb" id="166486-ERS852572_03838"/>
<name>A0A173VZZ5_9FIRM</name>
<gene>
    <name evidence="2" type="ORF">ERS852572_03838</name>
</gene>
<sequence length="398" mass="44497">MAGKNKRGFHTVEEPDMEEYERKLREHRVKVVRRTIILIVTVLAVSAGLWVFMALRHYENFDVGSSVDRADTEATKFADFGGNILKYSNDGAFYTDTANELIWNQTYEMTDPQIDICEDYLTIYDKKGTMIYIMTKEGILGGIETTMPIQQVRVASQGTVAVLMKKDASGYLAMYDKTGAKLTEGEIHGAKKGYPVAIALSSDAVRLAVAMLDINDGSIKSTIAFYNFGTAGESEIDHVVGAQTFPDTVIPEIVYLADDRLAAFSDTGVILFEGSQKSKQSGTISFEKEVKSIFYNDNYIGCVISNEDEAVTHHISVYDLDGKSVLEKDFTMEYTGVEFLANNEICITNENACDIYTIHGIYKFHHEFEQTLYKIISEGGALNYTLILEDTTEKIRLK</sequence>
<organism evidence="2 3">
    <name type="scientific">Roseburia intestinalis</name>
    <dbReference type="NCBI Taxonomy" id="166486"/>
    <lineage>
        <taxon>Bacteria</taxon>
        <taxon>Bacillati</taxon>
        <taxon>Bacillota</taxon>
        <taxon>Clostridia</taxon>
        <taxon>Lachnospirales</taxon>
        <taxon>Lachnospiraceae</taxon>
        <taxon>Roseburia</taxon>
    </lineage>
</organism>
<dbReference type="OrthoDB" id="1779345at2"/>
<dbReference type="InterPro" id="IPR043765">
    <property type="entry name" value="DUF5711"/>
</dbReference>
<keyword evidence="1" id="KW-0812">Transmembrane</keyword>
<dbReference type="STRING" id="166486.ERS852572_03838"/>
<evidence type="ECO:0000256" key="1">
    <source>
        <dbReference type="SAM" id="Phobius"/>
    </source>
</evidence>
<evidence type="ECO:0008006" key="4">
    <source>
        <dbReference type="Google" id="ProtNLM"/>
    </source>
</evidence>
<evidence type="ECO:0000313" key="2">
    <source>
        <dbReference type="EMBL" id="CUN32166.1"/>
    </source>
</evidence>